<sequence length="181" mass="20124">MSNRKIPTGITPLPTRQPPPLPPVHGTVTMPVQEKPRTAPRNPENLQQAKDSAMRPLPPPPLPAVMVFPLDDVPRKTLPNLTFVPPPYAGNCHNCCLHGFRLPRQKQTFTQTNVTSGTITIPSSPMTPPAPPQLASVVIKPPQEHPPRRRNTNGNSGRRHRDASKALRRSSPESRRRHFTR</sequence>
<evidence type="ECO:0000313" key="4">
    <source>
        <dbReference type="Proteomes" id="UP000466442"/>
    </source>
</evidence>
<name>A0A6A4IVL9_APOLU</name>
<organism evidence="3 4">
    <name type="scientific">Apolygus lucorum</name>
    <name type="common">Small green plant bug</name>
    <name type="synonym">Lygocoris lucorum</name>
    <dbReference type="NCBI Taxonomy" id="248454"/>
    <lineage>
        <taxon>Eukaryota</taxon>
        <taxon>Metazoa</taxon>
        <taxon>Ecdysozoa</taxon>
        <taxon>Arthropoda</taxon>
        <taxon>Hexapoda</taxon>
        <taxon>Insecta</taxon>
        <taxon>Pterygota</taxon>
        <taxon>Neoptera</taxon>
        <taxon>Paraneoptera</taxon>
        <taxon>Hemiptera</taxon>
        <taxon>Heteroptera</taxon>
        <taxon>Panheteroptera</taxon>
        <taxon>Cimicomorpha</taxon>
        <taxon>Miridae</taxon>
        <taxon>Mirini</taxon>
        <taxon>Apolygus</taxon>
    </lineage>
</organism>
<comment type="caution">
    <text evidence="3">The sequence shown here is derived from an EMBL/GenBank/DDBJ whole genome shotgun (WGS) entry which is preliminary data.</text>
</comment>
<reference evidence="3" key="1">
    <citation type="journal article" date="2021" name="Mol. Ecol. Resour.">
        <title>Apolygus lucorum genome provides insights into omnivorousness and mesophyll feeding.</title>
        <authorList>
            <person name="Liu Y."/>
            <person name="Liu H."/>
            <person name="Wang H."/>
            <person name="Huang T."/>
            <person name="Liu B."/>
            <person name="Yang B."/>
            <person name="Yin L."/>
            <person name="Li B."/>
            <person name="Zhang Y."/>
            <person name="Zhang S."/>
            <person name="Jiang F."/>
            <person name="Zhang X."/>
            <person name="Ren Y."/>
            <person name="Wang B."/>
            <person name="Wang S."/>
            <person name="Lu Y."/>
            <person name="Wu K."/>
            <person name="Fan W."/>
            <person name="Wang G."/>
        </authorList>
    </citation>
    <scope>NUCLEOTIDE SEQUENCE</scope>
    <source>
        <strain evidence="3">12Hb</strain>
    </source>
</reference>
<feature type="region of interest" description="Disordered" evidence="1">
    <location>
        <begin position="1"/>
        <end position="55"/>
    </location>
</feature>
<dbReference type="AlphaFoldDB" id="A0A6A4IVL9"/>
<evidence type="ECO:0000313" key="3">
    <source>
        <dbReference type="EMBL" id="KAF6209080.1"/>
    </source>
</evidence>
<dbReference type="EMBL" id="WIXP02000006">
    <property type="protein sequence ID" value="KAF6209080.1"/>
    <property type="molecule type" value="Genomic_DNA"/>
</dbReference>
<dbReference type="Proteomes" id="UP000466442">
    <property type="component" value="Linkage Group LG12"/>
</dbReference>
<evidence type="ECO:0000313" key="2">
    <source>
        <dbReference type="EMBL" id="KAF6201483.1"/>
    </source>
</evidence>
<feature type="compositionally biased region" description="Basic residues" evidence="1">
    <location>
        <begin position="147"/>
        <end position="168"/>
    </location>
</feature>
<evidence type="ECO:0000256" key="1">
    <source>
        <dbReference type="SAM" id="MobiDB-lite"/>
    </source>
</evidence>
<proteinExistence type="predicted"/>
<feature type="region of interest" description="Disordered" evidence="1">
    <location>
        <begin position="116"/>
        <end position="181"/>
    </location>
</feature>
<accession>A0A6A4IVL9</accession>
<dbReference type="EMBL" id="WIXP02000012">
    <property type="protein sequence ID" value="KAF6201483.1"/>
    <property type="molecule type" value="Genomic_DNA"/>
</dbReference>
<protein>
    <submittedName>
        <fullName evidence="3">Uncharacterized protein</fullName>
    </submittedName>
</protein>
<keyword evidence="4" id="KW-1185">Reference proteome</keyword>
<gene>
    <name evidence="2" type="ORF">GE061_003874</name>
    <name evidence="3" type="ORF">GE061_014823</name>
</gene>